<dbReference type="Proteomes" id="UP000694915">
    <property type="component" value="Chromosome 4"/>
</dbReference>
<organism evidence="6 7">
    <name type="scientific">Microtus ochrogaster</name>
    <name type="common">Prairie vole</name>
    <dbReference type="NCBI Taxonomy" id="79684"/>
    <lineage>
        <taxon>Eukaryota</taxon>
        <taxon>Metazoa</taxon>
        <taxon>Chordata</taxon>
        <taxon>Craniata</taxon>
        <taxon>Vertebrata</taxon>
        <taxon>Euteleostomi</taxon>
        <taxon>Mammalia</taxon>
        <taxon>Eutheria</taxon>
        <taxon>Euarchontoglires</taxon>
        <taxon>Glires</taxon>
        <taxon>Rodentia</taxon>
        <taxon>Myomorpha</taxon>
        <taxon>Muroidea</taxon>
        <taxon>Cricetidae</taxon>
        <taxon>Arvicolinae</taxon>
        <taxon>Microtus</taxon>
    </lineage>
</organism>
<dbReference type="GeneID" id="101996000"/>
<dbReference type="PANTHER" id="PTHR10078">
    <property type="entry name" value="INTERLEUKIN-1 FAMILY MEMBER"/>
    <property type="match status" value="1"/>
</dbReference>
<dbReference type="CDD" id="cd23300">
    <property type="entry name" value="beta-trefoil_IL36"/>
    <property type="match status" value="1"/>
</dbReference>
<keyword evidence="3 4" id="KW-0964">Secreted</keyword>
<dbReference type="InterPro" id="IPR020877">
    <property type="entry name" value="IL-1_CS"/>
</dbReference>
<evidence type="ECO:0000256" key="1">
    <source>
        <dbReference type="ARBA" id="ARBA00004613"/>
    </source>
</evidence>
<comment type="similarity">
    <text evidence="2 4">Belongs to the IL-1 family.</text>
</comment>
<dbReference type="SUPFAM" id="SSF50353">
    <property type="entry name" value="Cytokine"/>
    <property type="match status" value="1"/>
</dbReference>
<dbReference type="RefSeq" id="XP_005346800.1">
    <property type="nucleotide sequence ID" value="XM_005346743.1"/>
</dbReference>
<comment type="subcellular location">
    <subcellularLocation>
        <location evidence="1 4">Secreted</location>
    </subcellularLocation>
</comment>
<proteinExistence type="inferred from homology"/>
<reference evidence="7" key="1">
    <citation type="submission" date="2025-08" db="UniProtKB">
        <authorList>
            <consortium name="RefSeq"/>
        </authorList>
    </citation>
    <scope>IDENTIFICATION</scope>
</reference>
<evidence type="ECO:0000256" key="4">
    <source>
        <dbReference type="RuleBase" id="RU003753"/>
    </source>
</evidence>
<evidence type="ECO:0000256" key="3">
    <source>
        <dbReference type="ARBA" id="ARBA00022525"/>
    </source>
</evidence>
<dbReference type="PROSITE" id="PS00253">
    <property type="entry name" value="INTERLEUKIN_1"/>
    <property type="match status" value="1"/>
</dbReference>
<keyword evidence="6" id="KW-1185">Reference proteome</keyword>
<feature type="region of interest" description="Disordered" evidence="5">
    <location>
        <begin position="1"/>
        <end position="23"/>
    </location>
</feature>
<dbReference type="InterPro" id="IPR008996">
    <property type="entry name" value="IL1/FGF"/>
</dbReference>
<gene>
    <name evidence="7" type="primary">Il36b</name>
</gene>
<dbReference type="Pfam" id="PF00340">
    <property type="entry name" value="IL1"/>
    <property type="match status" value="1"/>
</dbReference>
<dbReference type="PANTHER" id="PTHR10078:SF24">
    <property type="entry name" value="INTERLEUKIN-36 BETA"/>
    <property type="match status" value="1"/>
</dbReference>
<dbReference type="PRINTS" id="PR00264">
    <property type="entry name" value="INTERLEUKIN1"/>
</dbReference>
<evidence type="ECO:0000256" key="5">
    <source>
        <dbReference type="SAM" id="MobiDB-lite"/>
    </source>
</evidence>
<evidence type="ECO:0000313" key="7">
    <source>
        <dbReference type="RefSeq" id="XP_005346800.1"/>
    </source>
</evidence>
<evidence type="ECO:0000313" key="6">
    <source>
        <dbReference type="Proteomes" id="UP000694915"/>
    </source>
</evidence>
<accession>A0ABM0KI07</accession>
<sequence>MAFSPQSKVRYPPQESSEDLESNIHKESQEFPRNYRIYDSQQMVWVLAGNTLIAVPASSNVKPVILNLIACRDQEFQDIEKGNLVFLGIKGEKLCLFCAEIGGTPTLELKDVSIMEIYKEGKAQKDFLFYHSTEGSTSAFQSVSYPGWFIATPAMARQTVTLTQQRGETTSTNFYLEAED</sequence>
<dbReference type="InterPro" id="IPR000975">
    <property type="entry name" value="IL-1_fam"/>
</dbReference>
<protein>
    <recommendedName>
        <fullName evidence="4">Interleukin-1</fullName>
    </recommendedName>
</protein>
<dbReference type="SMART" id="SM00125">
    <property type="entry name" value="IL1"/>
    <property type="match status" value="1"/>
</dbReference>
<evidence type="ECO:0000256" key="2">
    <source>
        <dbReference type="ARBA" id="ARBA00010448"/>
    </source>
</evidence>
<dbReference type="Gene3D" id="2.80.10.50">
    <property type="match status" value="1"/>
</dbReference>
<name>A0ABM0KI07_MICOH</name>